<evidence type="ECO:0000313" key="3">
    <source>
        <dbReference type="Proteomes" id="UP001177023"/>
    </source>
</evidence>
<comment type="caution">
    <text evidence="2">The sequence shown here is derived from an EMBL/GenBank/DDBJ whole genome shotgun (WGS) entry which is preliminary data.</text>
</comment>
<dbReference type="Proteomes" id="UP001177023">
    <property type="component" value="Unassembled WGS sequence"/>
</dbReference>
<name>A0AA36C7L5_9BILA</name>
<reference evidence="2" key="1">
    <citation type="submission" date="2023-06" db="EMBL/GenBank/DDBJ databases">
        <authorList>
            <person name="Delattre M."/>
        </authorList>
    </citation>
    <scope>NUCLEOTIDE SEQUENCE</scope>
    <source>
        <strain evidence="2">AF72</strain>
    </source>
</reference>
<dbReference type="AlphaFoldDB" id="A0AA36C7L5"/>
<accession>A0AA36C7L5</accession>
<evidence type="ECO:0000313" key="2">
    <source>
        <dbReference type="EMBL" id="CAJ0562164.1"/>
    </source>
</evidence>
<organism evidence="2 3">
    <name type="scientific">Mesorhabditis spiculigera</name>
    <dbReference type="NCBI Taxonomy" id="96644"/>
    <lineage>
        <taxon>Eukaryota</taxon>
        <taxon>Metazoa</taxon>
        <taxon>Ecdysozoa</taxon>
        <taxon>Nematoda</taxon>
        <taxon>Chromadorea</taxon>
        <taxon>Rhabditida</taxon>
        <taxon>Rhabditina</taxon>
        <taxon>Rhabditomorpha</taxon>
        <taxon>Rhabditoidea</taxon>
        <taxon>Rhabditidae</taxon>
        <taxon>Mesorhabditinae</taxon>
        <taxon>Mesorhabditis</taxon>
    </lineage>
</organism>
<evidence type="ECO:0000256" key="1">
    <source>
        <dbReference type="SAM" id="MobiDB-lite"/>
    </source>
</evidence>
<sequence>MSVVEATPKASTGAGKAMSTTPVPGNFDEVNKRITRIEKEISALTVITRSEALLVSYVDVTKFGYERQSYKQMFLDLSKKLIVVDISEKIRSVIKLSSNKENEHQFVVNLLDAELLKLYSGKEFGKKIRELNAERGTRLTISNKFQHFGRGLFRSNYRNRFD</sequence>
<feature type="region of interest" description="Disordered" evidence="1">
    <location>
        <begin position="1"/>
        <end position="23"/>
    </location>
</feature>
<feature type="non-terminal residue" evidence="2">
    <location>
        <position position="162"/>
    </location>
</feature>
<proteinExistence type="predicted"/>
<gene>
    <name evidence="2" type="ORF">MSPICULIGERA_LOCUS2048</name>
</gene>
<keyword evidence="3" id="KW-1185">Reference proteome</keyword>
<protein>
    <submittedName>
        <fullName evidence="2">Uncharacterized protein</fullName>
    </submittedName>
</protein>
<dbReference type="EMBL" id="CATQJA010000627">
    <property type="protein sequence ID" value="CAJ0562164.1"/>
    <property type="molecule type" value="Genomic_DNA"/>
</dbReference>